<evidence type="ECO:0000256" key="3">
    <source>
        <dbReference type="ARBA" id="ARBA00022989"/>
    </source>
</evidence>
<keyword evidence="4 5" id="KW-0472">Membrane</keyword>
<dbReference type="GO" id="GO:0012505">
    <property type="term" value="C:endomembrane system"/>
    <property type="evidence" value="ECO:0007669"/>
    <property type="project" value="UniProtKB-SubCell"/>
</dbReference>
<protein>
    <submittedName>
        <fullName evidence="7">Sporulation-delaying protein SdpB</fullName>
    </submittedName>
</protein>
<evidence type="ECO:0000256" key="5">
    <source>
        <dbReference type="SAM" id="Phobius"/>
    </source>
</evidence>
<feature type="domain" description="HTTM-like" evidence="6">
    <location>
        <begin position="36"/>
        <end position="327"/>
    </location>
</feature>
<keyword evidence="8" id="KW-1185">Reference proteome</keyword>
<accession>A0A517SSM8</accession>
<evidence type="ECO:0000313" key="8">
    <source>
        <dbReference type="Proteomes" id="UP000315003"/>
    </source>
</evidence>
<comment type="subcellular location">
    <subcellularLocation>
        <location evidence="1">Endomembrane system</location>
        <topology evidence="1">Multi-pass membrane protein</topology>
    </subcellularLocation>
</comment>
<keyword evidence="2 5" id="KW-0812">Transmembrane</keyword>
<feature type="transmembrane region" description="Helical" evidence="5">
    <location>
        <begin position="149"/>
        <end position="166"/>
    </location>
</feature>
<sequence length="352" mass="39312">MSTTVSSSPAEASNSIVSRLSDWAQQWSGSWQRFWFTPARPDWLCVLRILVGAMLVYSHLVWAGSLSAFMGADAWIDNEVARQLHDGTFSDSTAARSYLWKIDSPGLLAAHHAFTIAVMVLVTIGLGTRLVLPLAVLLQLMYLHRLTGMLFGLDQIVTYMAMYLALSPCGSRFSIDAMLRERWKERLQRSPLLRWLLPACQPTVMANVATRLWQIHVCVIYLFGGLAKARGETWWDGTAMWYAITNYEYQSLDMTWLNRFPAILALLSTLTLFWEIFYVALIWPRLTRPLVLALAVAVHAGIATTLGMMTFGSMMIVANAIFVSPNVIFKPSAGLSQASQPSEQTGGSHQSR</sequence>
<feature type="transmembrane region" description="Helical" evidence="5">
    <location>
        <begin position="113"/>
        <end position="137"/>
    </location>
</feature>
<dbReference type="InterPro" id="IPR052964">
    <property type="entry name" value="Sporulation_signal_mat"/>
</dbReference>
<dbReference type="PANTHER" id="PTHR39535">
    <property type="entry name" value="SPORULATION-DELAYING PROTEIN SDPB"/>
    <property type="match status" value="1"/>
</dbReference>
<organism evidence="7 8">
    <name type="scientific">Stieleria bergensis</name>
    <dbReference type="NCBI Taxonomy" id="2528025"/>
    <lineage>
        <taxon>Bacteria</taxon>
        <taxon>Pseudomonadati</taxon>
        <taxon>Planctomycetota</taxon>
        <taxon>Planctomycetia</taxon>
        <taxon>Pirellulales</taxon>
        <taxon>Pirellulaceae</taxon>
        <taxon>Stieleria</taxon>
    </lineage>
</organism>
<reference evidence="7 8" key="1">
    <citation type="submission" date="2019-02" db="EMBL/GenBank/DDBJ databases">
        <title>Deep-cultivation of Planctomycetes and their phenomic and genomic characterization uncovers novel biology.</title>
        <authorList>
            <person name="Wiegand S."/>
            <person name="Jogler M."/>
            <person name="Boedeker C."/>
            <person name="Pinto D."/>
            <person name="Vollmers J."/>
            <person name="Rivas-Marin E."/>
            <person name="Kohn T."/>
            <person name="Peeters S.H."/>
            <person name="Heuer A."/>
            <person name="Rast P."/>
            <person name="Oberbeckmann S."/>
            <person name="Bunk B."/>
            <person name="Jeske O."/>
            <person name="Meyerdierks A."/>
            <person name="Storesund J.E."/>
            <person name="Kallscheuer N."/>
            <person name="Luecker S."/>
            <person name="Lage O.M."/>
            <person name="Pohl T."/>
            <person name="Merkel B.J."/>
            <person name="Hornburger P."/>
            <person name="Mueller R.-W."/>
            <person name="Bruemmer F."/>
            <person name="Labrenz M."/>
            <person name="Spormann A.M."/>
            <person name="Op den Camp H."/>
            <person name="Overmann J."/>
            <person name="Amann R."/>
            <person name="Jetten M.S.M."/>
            <person name="Mascher T."/>
            <person name="Medema M.H."/>
            <person name="Devos D.P."/>
            <person name="Kaster A.-K."/>
            <person name="Ovreas L."/>
            <person name="Rohde M."/>
            <person name="Galperin M.Y."/>
            <person name="Jogler C."/>
        </authorList>
    </citation>
    <scope>NUCLEOTIDE SEQUENCE [LARGE SCALE GENOMIC DNA]</scope>
    <source>
        <strain evidence="7 8">SV_7m_r</strain>
    </source>
</reference>
<feature type="transmembrane region" description="Helical" evidence="5">
    <location>
        <begin position="262"/>
        <end position="283"/>
    </location>
</feature>
<evidence type="ECO:0000256" key="2">
    <source>
        <dbReference type="ARBA" id="ARBA00022692"/>
    </source>
</evidence>
<dbReference type="EMBL" id="CP036272">
    <property type="protein sequence ID" value="QDT59131.1"/>
    <property type="molecule type" value="Genomic_DNA"/>
</dbReference>
<dbReference type="AlphaFoldDB" id="A0A517SSM8"/>
<evidence type="ECO:0000256" key="1">
    <source>
        <dbReference type="ARBA" id="ARBA00004127"/>
    </source>
</evidence>
<evidence type="ECO:0000259" key="6">
    <source>
        <dbReference type="SMART" id="SM00752"/>
    </source>
</evidence>
<gene>
    <name evidence="7" type="primary">sdpB</name>
    <name evidence="7" type="ORF">SV7mr_16380</name>
</gene>
<keyword evidence="3 5" id="KW-1133">Transmembrane helix</keyword>
<dbReference type="PANTHER" id="PTHR39535:SF2">
    <property type="entry name" value="HTTM DOMAIN-CONTAINING PROTEIN"/>
    <property type="match status" value="1"/>
</dbReference>
<dbReference type="Proteomes" id="UP000315003">
    <property type="component" value="Chromosome"/>
</dbReference>
<evidence type="ECO:0000313" key="7">
    <source>
        <dbReference type="EMBL" id="QDT59131.1"/>
    </source>
</evidence>
<proteinExistence type="predicted"/>
<dbReference type="SMART" id="SM00752">
    <property type="entry name" value="HTTM"/>
    <property type="match status" value="1"/>
</dbReference>
<dbReference type="InterPro" id="IPR011020">
    <property type="entry name" value="HTTM-like"/>
</dbReference>
<evidence type="ECO:0000256" key="4">
    <source>
        <dbReference type="ARBA" id="ARBA00023136"/>
    </source>
</evidence>
<feature type="transmembrane region" description="Helical" evidence="5">
    <location>
        <begin position="43"/>
        <end position="62"/>
    </location>
</feature>
<feature type="transmembrane region" description="Helical" evidence="5">
    <location>
        <begin position="290"/>
        <end position="322"/>
    </location>
</feature>
<dbReference type="OrthoDB" id="128729at2"/>
<dbReference type="RefSeq" id="WP_145270797.1">
    <property type="nucleotide sequence ID" value="NZ_CP036272.1"/>
</dbReference>
<name>A0A517SSM8_9BACT</name>